<accession>A0A423VLI0</accession>
<evidence type="ECO:0000313" key="2">
    <source>
        <dbReference type="Proteomes" id="UP000283895"/>
    </source>
</evidence>
<sequence length="173" mass="19515">MGSTTILRGFKVSVATLDAFLIITQAGGTADKKCFRVMIPSREGHDRSTVAYVTWSWATLYVHREIVLDYDLPGEIPAGFEELRREMLSYGEGIREGEGGRLPAEDEGKIGLYIVYTHDIRGIYTPQAILARYVYCDYYDAVFEESNTAFEERRLHLINFHGSELGLNPLPDA</sequence>
<organism evidence="1 2">
    <name type="scientific">Cytospora schulzeri</name>
    <dbReference type="NCBI Taxonomy" id="448051"/>
    <lineage>
        <taxon>Eukaryota</taxon>
        <taxon>Fungi</taxon>
        <taxon>Dikarya</taxon>
        <taxon>Ascomycota</taxon>
        <taxon>Pezizomycotina</taxon>
        <taxon>Sordariomycetes</taxon>
        <taxon>Sordariomycetidae</taxon>
        <taxon>Diaporthales</taxon>
        <taxon>Cytosporaceae</taxon>
        <taxon>Cytospora</taxon>
    </lineage>
</organism>
<reference evidence="1 2" key="1">
    <citation type="submission" date="2015-09" db="EMBL/GenBank/DDBJ databases">
        <title>Host preference determinants of Valsa canker pathogens revealed by comparative genomics.</title>
        <authorList>
            <person name="Yin Z."/>
            <person name="Huang L."/>
        </authorList>
    </citation>
    <scope>NUCLEOTIDE SEQUENCE [LARGE SCALE GENOMIC DNA]</scope>
    <source>
        <strain evidence="1 2">03-1</strain>
    </source>
</reference>
<dbReference type="Proteomes" id="UP000283895">
    <property type="component" value="Unassembled WGS sequence"/>
</dbReference>
<keyword evidence="2" id="KW-1185">Reference proteome</keyword>
<dbReference type="STRING" id="356882.A0A423VLI0"/>
<dbReference type="EMBL" id="LKEA01000053">
    <property type="protein sequence ID" value="ROV91881.1"/>
    <property type="molecule type" value="Genomic_DNA"/>
</dbReference>
<dbReference type="OrthoDB" id="5132222at2759"/>
<evidence type="ECO:0000313" key="1">
    <source>
        <dbReference type="EMBL" id="ROV91881.1"/>
    </source>
</evidence>
<comment type="caution">
    <text evidence="1">The sequence shown here is derived from an EMBL/GenBank/DDBJ whole genome shotgun (WGS) entry which is preliminary data.</text>
</comment>
<proteinExistence type="predicted"/>
<name>A0A423VLI0_9PEZI</name>
<gene>
    <name evidence="1" type="ORF">VMCG_09157</name>
</gene>
<protein>
    <submittedName>
        <fullName evidence="1">Uncharacterized protein</fullName>
    </submittedName>
</protein>
<dbReference type="AlphaFoldDB" id="A0A423VLI0"/>